<sequence>MGQVGDPARAVPVAGDGPVPPDPAWLDLLPGDPLGAMERFAAGWFPDAGPSEEISIVSPVLGRFHRTPGHCGSVFLYPASRTDRDRADGLVVFGQEGDGVFRLLFEEAGANPPVYYEGLREEMVAEREPLHGFLLLFVLARAALDGPFGGMAFADARQFRKVVEPLRRVPLRPLRWPSPRTDTYVGPGLVVQAGPSENGPGVFEIYVGARHPAHLRPLRELNLDWEFFNG</sequence>
<evidence type="ECO:0000313" key="2">
    <source>
        <dbReference type="Proteomes" id="UP000245697"/>
    </source>
</evidence>
<comment type="caution">
    <text evidence="1">The sequence shown here is derived from an EMBL/GenBank/DDBJ whole genome shotgun (WGS) entry which is preliminary data.</text>
</comment>
<dbReference type="RefSeq" id="WP_158319438.1">
    <property type="nucleotide sequence ID" value="NZ_BONA01000073.1"/>
</dbReference>
<accession>A0A316F477</accession>
<organism evidence="1 2">
    <name type="scientific">Actinoplanes xinjiangensis</name>
    <dbReference type="NCBI Taxonomy" id="512350"/>
    <lineage>
        <taxon>Bacteria</taxon>
        <taxon>Bacillati</taxon>
        <taxon>Actinomycetota</taxon>
        <taxon>Actinomycetes</taxon>
        <taxon>Micromonosporales</taxon>
        <taxon>Micromonosporaceae</taxon>
        <taxon>Actinoplanes</taxon>
    </lineage>
</organism>
<evidence type="ECO:0000313" key="1">
    <source>
        <dbReference type="EMBL" id="PWK40093.1"/>
    </source>
</evidence>
<gene>
    <name evidence="1" type="ORF">BC793_12032</name>
</gene>
<proteinExistence type="predicted"/>
<dbReference type="Proteomes" id="UP000245697">
    <property type="component" value="Unassembled WGS sequence"/>
</dbReference>
<dbReference type="OrthoDB" id="3526086at2"/>
<dbReference type="EMBL" id="QGGR01000020">
    <property type="protein sequence ID" value="PWK40093.1"/>
    <property type="molecule type" value="Genomic_DNA"/>
</dbReference>
<keyword evidence="2" id="KW-1185">Reference proteome</keyword>
<name>A0A316F477_9ACTN</name>
<reference evidence="1 2" key="1">
    <citation type="submission" date="2018-05" db="EMBL/GenBank/DDBJ databases">
        <title>Genomic Encyclopedia of Archaeal and Bacterial Type Strains, Phase II (KMG-II): from individual species to whole genera.</title>
        <authorList>
            <person name="Goeker M."/>
        </authorList>
    </citation>
    <scope>NUCLEOTIDE SEQUENCE [LARGE SCALE GENOMIC DNA]</scope>
    <source>
        <strain evidence="1 2">DSM 45184</strain>
    </source>
</reference>
<protein>
    <submittedName>
        <fullName evidence="1">Uncharacterized protein</fullName>
    </submittedName>
</protein>
<dbReference type="AlphaFoldDB" id="A0A316F477"/>